<dbReference type="InterPro" id="IPR023331">
    <property type="entry name" value="Rhabdovirus_ncapsid_C"/>
</dbReference>
<comment type="subcellular location">
    <subcellularLocation>
        <location evidence="1">Host cytoplasm</location>
    </subcellularLocation>
    <subcellularLocation>
        <location evidence="2">Virion</location>
    </subcellularLocation>
</comment>
<keyword evidence="6" id="KW-0946">Virion</keyword>
<name>A0A2S1XYJ5_9RHAB</name>
<protein>
    <recommendedName>
        <fullName evidence="3">Nucleoprotein</fullName>
    </recommendedName>
    <alternativeName>
        <fullName evidence="11">Nucleocapsid protein</fullName>
    </alternativeName>
</protein>
<evidence type="ECO:0000256" key="9">
    <source>
        <dbReference type="ARBA" id="ARBA00023200"/>
    </source>
</evidence>
<dbReference type="GO" id="GO:1990904">
    <property type="term" value="C:ribonucleoprotein complex"/>
    <property type="evidence" value="ECO:0007669"/>
    <property type="project" value="UniProtKB-KW"/>
</dbReference>
<dbReference type="InterPro" id="IPR023330">
    <property type="entry name" value="Rhabdovirus_ncapsid_N"/>
</dbReference>
<evidence type="ECO:0000256" key="10">
    <source>
        <dbReference type="ARBA" id="ARBA00023274"/>
    </source>
</evidence>
<dbReference type="Gene3D" id="1.10.3610.10">
    <property type="entry name" value="Nucleoprotein"/>
    <property type="match status" value="1"/>
</dbReference>
<evidence type="ECO:0000259" key="12">
    <source>
        <dbReference type="Pfam" id="PF00945"/>
    </source>
</evidence>
<evidence type="ECO:0000256" key="8">
    <source>
        <dbReference type="ARBA" id="ARBA00023086"/>
    </source>
</evidence>
<keyword evidence="5" id="KW-0167">Capsid protein</keyword>
<keyword evidence="10" id="KW-0687">Ribonucleoprotein</keyword>
<evidence type="ECO:0000256" key="6">
    <source>
        <dbReference type="ARBA" id="ARBA00022844"/>
    </source>
</evidence>
<keyword evidence="8 13" id="KW-0543">Viral nucleoprotein</keyword>
<dbReference type="Pfam" id="PF00945">
    <property type="entry name" value="Rhabdo_ncap"/>
    <property type="match status" value="1"/>
</dbReference>
<evidence type="ECO:0000256" key="11">
    <source>
        <dbReference type="ARBA" id="ARBA00033344"/>
    </source>
</evidence>
<dbReference type="InterPro" id="IPR035961">
    <property type="entry name" value="Rhabdovirus_nucleoprotein-like"/>
</dbReference>
<organism evidence="13">
    <name type="scientific">Merida virus</name>
    <dbReference type="NCBI Taxonomy" id="1803034"/>
    <lineage>
        <taxon>Viruses</taxon>
        <taxon>Riboviria</taxon>
        <taxon>Orthornavirae</taxon>
        <taxon>Negarnaviricota</taxon>
        <taxon>Haploviricotina</taxon>
        <taxon>Monjiviricetes</taxon>
        <taxon>Mononegavirales</taxon>
        <taxon>Rhabdoviridae</taxon>
        <taxon>Alpharhabdovirinae</taxon>
        <taxon>Merhavirus</taxon>
        <taxon>Merhavirus merida</taxon>
    </lineage>
</organism>
<evidence type="ECO:0000256" key="7">
    <source>
        <dbReference type="ARBA" id="ARBA00022884"/>
    </source>
</evidence>
<dbReference type="GO" id="GO:0019029">
    <property type="term" value="C:helical viral capsid"/>
    <property type="evidence" value="ECO:0007669"/>
    <property type="project" value="UniProtKB-KW"/>
</dbReference>
<proteinExistence type="predicted"/>
<evidence type="ECO:0000256" key="5">
    <source>
        <dbReference type="ARBA" id="ARBA00022561"/>
    </source>
</evidence>
<dbReference type="Gene3D" id="1.10.3570.10">
    <property type="entry name" value="Rhabdovirus nucleocapsid protein like domain"/>
    <property type="match status" value="1"/>
</dbReference>
<dbReference type="EMBL" id="MH310083">
    <property type="protein sequence ID" value="AWJ96714.1"/>
    <property type="molecule type" value="Viral_cRNA"/>
</dbReference>
<dbReference type="SUPFAM" id="SSF140809">
    <property type="entry name" value="Rhabdovirus nucleoprotein-like"/>
    <property type="match status" value="1"/>
</dbReference>
<evidence type="ECO:0000256" key="3">
    <source>
        <dbReference type="ARBA" id="ARBA00014389"/>
    </source>
</evidence>
<sequence length="491" mass="55574">MIFDTFGSSGAPNMTTIATLIPSNPYEGLEGDVDHTGFSDLSVKTGETSTWGVVDSTHMGGTEIQYTSSVLSGAEAEKPKLNHYAITGDLNKIAHLVWERIKARTLTSAEAVAFLWAAGKEFSSLIDKPWTSYDITILGAKEGGVVNVQSLLKSVPSNNRVLEVASTEQELKKSIPFLVGICLAPYRIVQGMKVEYMDSLKQRMWTQIKGLVDPEIKKEEVTNFEFSGWLDDRSDWSQEKDYGVIVAGYDMFWCKCKEEKSASLRVCTIRARYLDCTAFMGWQYLRNITKLPFLELATWIWDDSMAAEFRQIFKKGEELDKEDSYLPYLSSMKISRKSPYSASVNPYLHMWIHSYGCLKSTTRSYNARMVGEINTDIPLRNAVFMYVAKGQGGDWKRQIVYKGDVGHKQTFVVPDGEVDTKKGKKREKIPLPPKPEARYWHRYIMAHGGDLPPHMWESVVKALSGIPNPRSQSIGEYLRRWGLNQQMIRTG</sequence>
<accession>A0A2S1XYJ5</accession>
<keyword evidence="7" id="KW-0694">RNA-binding</keyword>
<evidence type="ECO:0000313" key="13">
    <source>
        <dbReference type="EMBL" id="AWJ96714.1"/>
    </source>
</evidence>
<evidence type="ECO:0000256" key="1">
    <source>
        <dbReference type="ARBA" id="ARBA00004192"/>
    </source>
</evidence>
<keyword evidence="9" id="KW-1035">Host cytoplasm</keyword>
<dbReference type="GO" id="GO:0019013">
    <property type="term" value="C:viral nucleocapsid"/>
    <property type="evidence" value="ECO:0007669"/>
    <property type="project" value="UniProtKB-KW"/>
</dbReference>
<feature type="domain" description="Rhabdovirus nucleocapsid" evidence="12">
    <location>
        <begin position="63"/>
        <end position="400"/>
    </location>
</feature>
<dbReference type="InterPro" id="IPR000448">
    <property type="entry name" value="Rhabdo_ncapsid"/>
</dbReference>
<dbReference type="GO" id="GO:0030430">
    <property type="term" value="C:host cell cytoplasm"/>
    <property type="evidence" value="ECO:0007669"/>
    <property type="project" value="UniProtKB-SubCell"/>
</dbReference>
<keyword evidence="4" id="KW-1139">Helical capsid protein</keyword>
<evidence type="ECO:0000256" key="4">
    <source>
        <dbReference type="ARBA" id="ARBA00022497"/>
    </source>
</evidence>
<dbReference type="GO" id="GO:0003723">
    <property type="term" value="F:RNA binding"/>
    <property type="evidence" value="ECO:0007669"/>
    <property type="project" value="UniProtKB-KW"/>
</dbReference>
<reference evidence="13" key="1">
    <citation type="submission" date="2018-05" db="EMBL/GenBank/DDBJ databases">
        <title>Adventitious viruses persistently infect three commonly used mosquito cell lines.</title>
        <authorList>
            <person name="Weger-Lucarelli J."/>
            <person name="Ruckert C."/>
            <person name="Grubaugh N.D."/>
            <person name="Misencik M.J."/>
            <person name="Armstrong P.M."/>
            <person name="Stenglein M.D."/>
            <person name="Ebel G.D."/>
            <person name="Brackney D.E."/>
        </authorList>
    </citation>
    <scope>NUCLEOTIDE SEQUENCE</scope>
    <source>
        <strain evidence="13">CC_H</strain>
    </source>
</reference>
<evidence type="ECO:0000256" key="2">
    <source>
        <dbReference type="ARBA" id="ARBA00004328"/>
    </source>
</evidence>